<sequence>MSSDQQRPTYTRSQIAQYFDRLILSEEQRNYDAAGLKPVDALAYLGLLQKHHLAEIPFENLTLHYSPHRQVCLHPEELFKKIIGDGNGRGGYCMENNGLFGTLLYSLGFNVYSAGARVYTGHWTGWSHMVNIVKIGDMKYEVDVGFGGNGPTVPMPLDRSGTVQQHIRPGTACLRWQNIVGNTDPEQRLWVYHHRKNDSSDFEMTYCFTELEFLPSDYQVMNYFTSTSMRTFFTRTVVMEKKLLGADGELEGTLTINQDTLKWRMHGTKQKEIKFRSEADRVKALEEHFGIVLSAVEREGISGLPSQFQNAVF</sequence>
<comment type="similarity">
    <text evidence="1 2">Belongs to the arylamine N-acetyltransferase family.</text>
</comment>
<dbReference type="PRINTS" id="PR01543">
    <property type="entry name" value="ANATRNSFRASE"/>
</dbReference>
<keyword evidence="2" id="KW-0012">Acyltransferase</keyword>
<reference evidence="3" key="1">
    <citation type="journal article" date="2020" name="Stud. Mycol.">
        <title>101 Dothideomycetes genomes: a test case for predicting lifestyles and emergence of pathogens.</title>
        <authorList>
            <person name="Haridas S."/>
            <person name="Albert R."/>
            <person name="Binder M."/>
            <person name="Bloem J."/>
            <person name="Labutti K."/>
            <person name="Salamov A."/>
            <person name="Andreopoulos B."/>
            <person name="Baker S."/>
            <person name="Barry K."/>
            <person name="Bills G."/>
            <person name="Bluhm B."/>
            <person name="Cannon C."/>
            <person name="Castanera R."/>
            <person name="Culley D."/>
            <person name="Daum C."/>
            <person name="Ezra D."/>
            <person name="Gonzalez J."/>
            <person name="Henrissat B."/>
            <person name="Kuo A."/>
            <person name="Liang C."/>
            <person name="Lipzen A."/>
            <person name="Lutzoni F."/>
            <person name="Magnuson J."/>
            <person name="Mondo S."/>
            <person name="Nolan M."/>
            <person name="Ohm R."/>
            <person name="Pangilinan J."/>
            <person name="Park H.-J."/>
            <person name="Ramirez L."/>
            <person name="Alfaro M."/>
            <person name="Sun H."/>
            <person name="Tritt A."/>
            <person name="Yoshinaga Y."/>
            <person name="Zwiers L.-H."/>
            <person name="Turgeon B."/>
            <person name="Goodwin S."/>
            <person name="Spatafora J."/>
            <person name="Crous P."/>
            <person name="Grigoriev I."/>
        </authorList>
    </citation>
    <scope>NUCLEOTIDE SEQUENCE</scope>
    <source>
        <strain evidence="3">CBS 675.92</strain>
    </source>
</reference>
<dbReference type="EMBL" id="ML977021">
    <property type="protein sequence ID" value="KAF1950886.1"/>
    <property type="molecule type" value="Genomic_DNA"/>
</dbReference>
<keyword evidence="2 3" id="KW-0808">Transferase</keyword>
<organism evidence="3 4">
    <name type="scientific">Byssothecium circinans</name>
    <dbReference type="NCBI Taxonomy" id="147558"/>
    <lineage>
        <taxon>Eukaryota</taxon>
        <taxon>Fungi</taxon>
        <taxon>Dikarya</taxon>
        <taxon>Ascomycota</taxon>
        <taxon>Pezizomycotina</taxon>
        <taxon>Dothideomycetes</taxon>
        <taxon>Pleosporomycetidae</taxon>
        <taxon>Pleosporales</taxon>
        <taxon>Massarineae</taxon>
        <taxon>Massarinaceae</taxon>
        <taxon>Byssothecium</taxon>
    </lineage>
</organism>
<name>A0A6A5TJ99_9PLEO</name>
<dbReference type="GO" id="GO:0016407">
    <property type="term" value="F:acetyltransferase activity"/>
    <property type="evidence" value="ECO:0007669"/>
    <property type="project" value="InterPro"/>
</dbReference>
<dbReference type="OrthoDB" id="10260017at2759"/>
<dbReference type="Proteomes" id="UP000800035">
    <property type="component" value="Unassembled WGS sequence"/>
</dbReference>
<protein>
    <submittedName>
        <fullName evidence="3">Arylamine N-acetyltransferase 1</fullName>
    </submittedName>
</protein>
<dbReference type="InterPro" id="IPR053710">
    <property type="entry name" value="Arylamine_NAT_domain_sf"/>
</dbReference>
<dbReference type="PANTHER" id="PTHR11786:SF0">
    <property type="entry name" value="ARYLAMINE N-ACETYLTRANSFERASE 4-RELATED"/>
    <property type="match status" value="1"/>
</dbReference>
<dbReference type="Gene3D" id="3.30.2140.20">
    <property type="match status" value="1"/>
</dbReference>
<dbReference type="AlphaFoldDB" id="A0A6A5TJ99"/>
<proteinExistence type="inferred from homology"/>
<evidence type="ECO:0000313" key="3">
    <source>
        <dbReference type="EMBL" id="KAF1950886.1"/>
    </source>
</evidence>
<accession>A0A6A5TJ99</accession>
<keyword evidence="4" id="KW-1185">Reference proteome</keyword>
<dbReference type="SUPFAM" id="SSF54001">
    <property type="entry name" value="Cysteine proteinases"/>
    <property type="match status" value="1"/>
</dbReference>
<dbReference type="InterPro" id="IPR038765">
    <property type="entry name" value="Papain-like_cys_pep_sf"/>
</dbReference>
<dbReference type="InterPro" id="IPR001447">
    <property type="entry name" value="Arylamine_N-AcTrfase"/>
</dbReference>
<dbReference type="Pfam" id="PF00797">
    <property type="entry name" value="Acetyltransf_2"/>
    <property type="match status" value="1"/>
</dbReference>
<evidence type="ECO:0000256" key="2">
    <source>
        <dbReference type="RuleBase" id="RU003452"/>
    </source>
</evidence>
<evidence type="ECO:0000313" key="4">
    <source>
        <dbReference type="Proteomes" id="UP000800035"/>
    </source>
</evidence>
<gene>
    <name evidence="3" type="ORF">CC80DRAFT_481875</name>
</gene>
<evidence type="ECO:0000256" key="1">
    <source>
        <dbReference type="ARBA" id="ARBA00006547"/>
    </source>
</evidence>
<dbReference type="PANTHER" id="PTHR11786">
    <property type="entry name" value="N-HYDROXYARYLAMINE O-ACETYLTRANSFERASE"/>
    <property type="match status" value="1"/>
</dbReference>